<gene>
    <name evidence="2" type="ORF">E4184_15845</name>
</gene>
<dbReference type="RefSeq" id="WP_171276560.1">
    <property type="nucleotide sequence ID" value="NZ_CAWPJG010000001.1"/>
</dbReference>
<dbReference type="InterPro" id="IPR032710">
    <property type="entry name" value="NTF2-like_dom_sf"/>
</dbReference>
<protein>
    <submittedName>
        <fullName evidence="2">SgcJ/EcaC family oxidoreductase</fullName>
    </submittedName>
</protein>
<dbReference type="SUPFAM" id="SSF54427">
    <property type="entry name" value="NTF2-like"/>
    <property type="match status" value="1"/>
</dbReference>
<name>A0A6M4YFH7_AERME</name>
<proteinExistence type="predicted"/>
<dbReference type="NCBIfam" id="TIGR02246">
    <property type="entry name" value="SgcJ/EcaC family oxidoreductase"/>
    <property type="match status" value="1"/>
</dbReference>
<evidence type="ECO:0000259" key="1">
    <source>
        <dbReference type="Pfam" id="PF14534"/>
    </source>
</evidence>
<organism evidence="2 3">
    <name type="scientific">Aeromonas media</name>
    <dbReference type="NCBI Taxonomy" id="651"/>
    <lineage>
        <taxon>Bacteria</taxon>
        <taxon>Pseudomonadati</taxon>
        <taxon>Pseudomonadota</taxon>
        <taxon>Gammaproteobacteria</taxon>
        <taxon>Aeromonadales</taxon>
        <taxon>Aeromonadaceae</taxon>
        <taxon>Aeromonas</taxon>
    </lineage>
</organism>
<dbReference type="AlphaFoldDB" id="A0A6M4YFH7"/>
<dbReference type="Proteomes" id="UP000501427">
    <property type="component" value="Chromosome"/>
</dbReference>
<dbReference type="Gene3D" id="3.10.450.50">
    <property type="match status" value="1"/>
</dbReference>
<evidence type="ECO:0000313" key="2">
    <source>
        <dbReference type="EMBL" id="QJT22741.1"/>
    </source>
</evidence>
<dbReference type="InterPro" id="IPR027843">
    <property type="entry name" value="DUF4440"/>
</dbReference>
<reference evidence="2 3" key="1">
    <citation type="submission" date="2019-03" db="EMBL/GenBank/DDBJ databases">
        <title>Novel transposon Tn6433 accelerates the dissemination of tet(E) in Aeromonas from aerobic biofilm under oxytetracycline stress.</title>
        <authorList>
            <person name="Shi Y."/>
            <person name="Tian Z."/>
            <person name="Zhang Y."/>
            <person name="Zhang H."/>
            <person name="Yang M."/>
        </authorList>
    </citation>
    <scope>NUCLEOTIDE SEQUENCE [LARGE SCALE GENOMIC DNA]</scope>
    <source>
        <strain evidence="2 3">T0.1-19</strain>
    </source>
</reference>
<evidence type="ECO:0000313" key="3">
    <source>
        <dbReference type="Proteomes" id="UP000501427"/>
    </source>
</evidence>
<dbReference type="EMBL" id="CP038441">
    <property type="protein sequence ID" value="QJT22741.1"/>
    <property type="molecule type" value="Genomic_DNA"/>
</dbReference>
<dbReference type="Pfam" id="PF14534">
    <property type="entry name" value="DUF4440"/>
    <property type="match status" value="1"/>
</dbReference>
<dbReference type="InterPro" id="IPR011944">
    <property type="entry name" value="Steroid_delta5-4_isomerase"/>
</dbReference>
<accession>A0A6M4YFH7</accession>
<sequence length="141" mass="15589">MSQHPLRTLIETCDAAISRRDFDALMAFYAEDAALVVKPGMVARGIPAIRRAFAAISDYFDGRLEVTQGAMEVIEGADNALVIMETRLRYPDGQGGLVNETRRATYVFRKESDGQWRCTIDNSYGTALLEAQRPGDQPATD</sequence>
<feature type="domain" description="DUF4440" evidence="1">
    <location>
        <begin position="6"/>
        <end position="118"/>
    </location>
</feature>